<feature type="transmembrane region" description="Helical" evidence="6">
    <location>
        <begin position="121"/>
        <end position="141"/>
    </location>
</feature>
<evidence type="ECO:0000256" key="3">
    <source>
        <dbReference type="ARBA" id="ARBA00022692"/>
    </source>
</evidence>
<feature type="transmembrane region" description="Helical" evidence="6">
    <location>
        <begin position="386"/>
        <end position="408"/>
    </location>
</feature>
<dbReference type="Proteomes" id="UP001150941">
    <property type="component" value="Unassembled WGS sequence"/>
</dbReference>
<dbReference type="InterPro" id="IPR036259">
    <property type="entry name" value="MFS_trans_sf"/>
</dbReference>
<dbReference type="PROSITE" id="PS50850">
    <property type="entry name" value="MFS"/>
    <property type="match status" value="1"/>
</dbReference>
<dbReference type="Pfam" id="PF07690">
    <property type="entry name" value="MFS_1"/>
    <property type="match status" value="1"/>
</dbReference>
<dbReference type="AlphaFoldDB" id="A0A9W9NKB1"/>
<feature type="transmembrane region" description="Helical" evidence="6">
    <location>
        <begin position="420"/>
        <end position="441"/>
    </location>
</feature>
<protein>
    <submittedName>
        <fullName evidence="8">Major facilitator superfamily domain general substrate transporter</fullName>
    </submittedName>
</protein>
<sequence>MGPSGSDPQESTALLENRHRPDKYRWGIITAIGFSWLGSFLAALDSTITSTVSSAIATEFNSIATISWLGSSYLIALTAIQPLCGKLSDIIGRGNSFLIACVLFAAGNLTCSLARSLPVMIFGRVLSGVGGGACNAVCTFVCSDHIPLRSRGLWQGVGMVLYVTGSGLGGVVGGALNDTLGWRWAFAILVPSSIIVGIGTIASIPRKASDDESIKAKLARVDFLGAFTLVAALALLLVGLSDESGKSADLKLLPAITLPLSAISLVLFVAIEYRFAKEPIIPLKLLHNRTLIAAYVAAFFGSMMFYTLMFYVPIYLQLKGASTSKTGIQLIPESVGGGLGPFLAGTYTRVTGKYGVLNVIAPALMTAGSAGFAFSNLSTKLSLSELFLFLNGLGFGGRQTVLLVGLLSTVEHEEHATATSVMYAFRSSGATIGLSVASLLFRIGVEGDNLQEAIKCLPRAKMDAII</sequence>
<evidence type="ECO:0000313" key="8">
    <source>
        <dbReference type="EMBL" id="KAJ5220269.1"/>
    </source>
</evidence>
<comment type="caution">
    <text evidence="8">The sequence shown here is derived from an EMBL/GenBank/DDBJ whole genome shotgun (WGS) entry which is preliminary data.</text>
</comment>
<reference evidence="8" key="1">
    <citation type="submission" date="2022-11" db="EMBL/GenBank/DDBJ databases">
        <authorList>
            <person name="Petersen C."/>
        </authorList>
    </citation>
    <scope>NUCLEOTIDE SEQUENCE</scope>
    <source>
        <strain evidence="8">IBT 19713</strain>
    </source>
</reference>
<dbReference type="GO" id="GO:0012505">
    <property type="term" value="C:endomembrane system"/>
    <property type="evidence" value="ECO:0007669"/>
    <property type="project" value="UniProtKB-SubCell"/>
</dbReference>
<evidence type="ECO:0000256" key="2">
    <source>
        <dbReference type="ARBA" id="ARBA00022448"/>
    </source>
</evidence>
<dbReference type="PANTHER" id="PTHR23501:SF191">
    <property type="entry name" value="VACUOLAR BASIC AMINO ACID TRANSPORTER 4"/>
    <property type="match status" value="1"/>
</dbReference>
<feature type="transmembrane region" description="Helical" evidence="6">
    <location>
        <begin position="24"/>
        <end position="43"/>
    </location>
</feature>
<evidence type="ECO:0000256" key="4">
    <source>
        <dbReference type="ARBA" id="ARBA00022989"/>
    </source>
</evidence>
<dbReference type="GO" id="GO:0015174">
    <property type="term" value="F:basic amino acid transmembrane transporter activity"/>
    <property type="evidence" value="ECO:0007669"/>
    <property type="project" value="TreeGrafter"/>
</dbReference>
<keyword evidence="2" id="KW-0813">Transport</keyword>
<keyword evidence="5 6" id="KW-0472">Membrane</keyword>
<dbReference type="InterPro" id="IPR020846">
    <property type="entry name" value="MFS_dom"/>
</dbReference>
<evidence type="ECO:0000256" key="6">
    <source>
        <dbReference type="SAM" id="Phobius"/>
    </source>
</evidence>
<dbReference type="OrthoDB" id="6770063at2759"/>
<dbReference type="GeneID" id="83206072"/>
<organism evidence="8 9">
    <name type="scientific">Penicillium chermesinum</name>
    <dbReference type="NCBI Taxonomy" id="63820"/>
    <lineage>
        <taxon>Eukaryota</taxon>
        <taxon>Fungi</taxon>
        <taxon>Dikarya</taxon>
        <taxon>Ascomycota</taxon>
        <taxon>Pezizomycotina</taxon>
        <taxon>Eurotiomycetes</taxon>
        <taxon>Eurotiomycetidae</taxon>
        <taxon>Eurotiales</taxon>
        <taxon>Aspergillaceae</taxon>
        <taxon>Penicillium</taxon>
    </lineage>
</organism>
<keyword evidence="9" id="KW-1185">Reference proteome</keyword>
<dbReference type="EMBL" id="JAPQKS010000007">
    <property type="protein sequence ID" value="KAJ5220269.1"/>
    <property type="molecule type" value="Genomic_DNA"/>
</dbReference>
<evidence type="ECO:0000313" key="9">
    <source>
        <dbReference type="Proteomes" id="UP001150941"/>
    </source>
</evidence>
<feature type="transmembrane region" description="Helical" evidence="6">
    <location>
        <begin position="182"/>
        <end position="202"/>
    </location>
</feature>
<gene>
    <name evidence="8" type="ORF">N7468_009473</name>
</gene>
<feature type="transmembrane region" description="Helical" evidence="6">
    <location>
        <begin position="354"/>
        <end position="374"/>
    </location>
</feature>
<evidence type="ECO:0000259" key="7">
    <source>
        <dbReference type="PROSITE" id="PS50850"/>
    </source>
</evidence>
<comment type="subcellular location">
    <subcellularLocation>
        <location evidence="1">Endomembrane system</location>
        <topology evidence="1">Multi-pass membrane protein</topology>
    </subcellularLocation>
</comment>
<feature type="transmembrane region" description="Helical" evidence="6">
    <location>
        <begin position="63"/>
        <end position="84"/>
    </location>
</feature>
<dbReference type="InterPro" id="IPR011701">
    <property type="entry name" value="MFS"/>
</dbReference>
<keyword evidence="3 6" id="KW-0812">Transmembrane</keyword>
<feature type="transmembrane region" description="Helical" evidence="6">
    <location>
        <begin position="96"/>
        <end position="115"/>
    </location>
</feature>
<evidence type="ECO:0000256" key="1">
    <source>
        <dbReference type="ARBA" id="ARBA00004127"/>
    </source>
</evidence>
<accession>A0A9W9NKB1</accession>
<proteinExistence type="predicted"/>
<feature type="domain" description="Major facilitator superfamily (MFS) profile" evidence="7">
    <location>
        <begin position="31"/>
        <end position="466"/>
    </location>
</feature>
<name>A0A9W9NKB1_9EURO</name>
<dbReference type="RefSeq" id="XP_058327099.1">
    <property type="nucleotide sequence ID" value="XM_058478769.1"/>
</dbReference>
<feature type="transmembrane region" description="Helical" evidence="6">
    <location>
        <begin position="153"/>
        <end position="176"/>
    </location>
</feature>
<dbReference type="SUPFAM" id="SSF103473">
    <property type="entry name" value="MFS general substrate transporter"/>
    <property type="match status" value="1"/>
</dbReference>
<keyword evidence="4 6" id="KW-1133">Transmembrane helix</keyword>
<dbReference type="Gene3D" id="1.20.1720.10">
    <property type="entry name" value="Multidrug resistance protein D"/>
    <property type="match status" value="1"/>
</dbReference>
<reference evidence="8" key="2">
    <citation type="journal article" date="2023" name="IMA Fungus">
        <title>Comparative genomic study of the Penicillium genus elucidates a diverse pangenome and 15 lateral gene transfer events.</title>
        <authorList>
            <person name="Petersen C."/>
            <person name="Sorensen T."/>
            <person name="Nielsen M.R."/>
            <person name="Sondergaard T.E."/>
            <person name="Sorensen J.L."/>
            <person name="Fitzpatrick D.A."/>
            <person name="Frisvad J.C."/>
            <person name="Nielsen K.L."/>
        </authorList>
    </citation>
    <scope>NUCLEOTIDE SEQUENCE</scope>
    <source>
        <strain evidence="8">IBT 19713</strain>
    </source>
</reference>
<feature type="transmembrane region" description="Helical" evidence="6">
    <location>
        <begin position="223"/>
        <end position="240"/>
    </location>
</feature>
<evidence type="ECO:0000256" key="5">
    <source>
        <dbReference type="ARBA" id="ARBA00023136"/>
    </source>
</evidence>
<feature type="transmembrane region" description="Helical" evidence="6">
    <location>
        <begin position="252"/>
        <end position="271"/>
    </location>
</feature>
<dbReference type="GO" id="GO:0000329">
    <property type="term" value="C:fungal-type vacuole membrane"/>
    <property type="evidence" value="ECO:0007669"/>
    <property type="project" value="TreeGrafter"/>
</dbReference>
<dbReference type="Gene3D" id="1.20.1250.20">
    <property type="entry name" value="MFS general substrate transporter like domains"/>
    <property type="match status" value="1"/>
</dbReference>
<feature type="transmembrane region" description="Helical" evidence="6">
    <location>
        <begin position="292"/>
        <end position="316"/>
    </location>
</feature>
<dbReference type="PANTHER" id="PTHR23501">
    <property type="entry name" value="MAJOR FACILITATOR SUPERFAMILY"/>
    <property type="match status" value="1"/>
</dbReference>